<dbReference type="Proteomes" id="UP001152888">
    <property type="component" value="Unassembled WGS sequence"/>
</dbReference>
<comment type="caution">
    <text evidence="1">The sequence shown here is derived from an EMBL/GenBank/DDBJ whole genome shotgun (WGS) entry which is preliminary data.</text>
</comment>
<gene>
    <name evidence="1" type="ORF">ACAOBT_LOCUS29505</name>
</gene>
<reference evidence="1" key="1">
    <citation type="submission" date="2022-03" db="EMBL/GenBank/DDBJ databases">
        <authorList>
            <person name="Sayadi A."/>
        </authorList>
    </citation>
    <scope>NUCLEOTIDE SEQUENCE</scope>
</reference>
<proteinExistence type="predicted"/>
<dbReference type="EMBL" id="CAKOFQ010007736">
    <property type="protein sequence ID" value="CAH2007162.1"/>
    <property type="molecule type" value="Genomic_DNA"/>
</dbReference>
<evidence type="ECO:0000313" key="1">
    <source>
        <dbReference type="EMBL" id="CAH2007162.1"/>
    </source>
</evidence>
<protein>
    <submittedName>
        <fullName evidence="1">Uncharacterized protein</fullName>
    </submittedName>
</protein>
<evidence type="ECO:0000313" key="2">
    <source>
        <dbReference type="Proteomes" id="UP001152888"/>
    </source>
</evidence>
<accession>A0A9P0M161</accession>
<feature type="non-terminal residue" evidence="1">
    <location>
        <position position="13"/>
    </location>
</feature>
<name>A0A9P0M161_ACAOB</name>
<sequence length="13" mass="1496">MPWCCDLGVKCLQ</sequence>
<keyword evidence="2" id="KW-1185">Reference proteome</keyword>
<organism evidence="1 2">
    <name type="scientific">Acanthoscelides obtectus</name>
    <name type="common">Bean weevil</name>
    <name type="synonym">Bruchus obtectus</name>
    <dbReference type="NCBI Taxonomy" id="200917"/>
    <lineage>
        <taxon>Eukaryota</taxon>
        <taxon>Metazoa</taxon>
        <taxon>Ecdysozoa</taxon>
        <taxon>Arthropoda</taxon>
        <taxon>Hexapoda</taxon>
        <taxon>Insecta</taxon>
        <taxon>Pterygota</taxon>
        <taxon>Neoptera</taxon>
        <taxon>Endopterygota</taxon>
        <taxon>Coleoptera</taxon>
        <taxon>Polyphaga</taxon>
        <taxon>Cucujiformia</taxon>
        <taxon>Chrysomeloidea</taxon>
        <taxon>Chrysomelidae</taxon>
        <taxon>Bruchinae</taxon>
        <taxon>Bruchini</taxon>
        <taxon>Acanthoscelides</taxon>
    </lineage>
</organism>